<accession>A0ABT1HHI4</accession>
<organism evidence="3 4">
    <name type="scientific">Williamsia maris</name>
    <dbReference type="NCBI Taxonomy" id="72806"/>
    <lineage>
        <taxon>Bacteria</taxon>
        <taxon>Bacillati</taxon>
        <taxon>Actinomycetota</taxon>
        <taxon>Actinomycetes</taxon>
        <taxon>Mycobacteriales</taxon>
        <taxon>Nocardiaceae</taxon>
        <taxon>Williamsia</taxon>
    </lineage>
</organism>
<keyword evidence="4" id="KW-1185">Reference proteome</keyword>
<feature type="domain" description="DUF559" evidence="1">
    <location>
        <begin position="201"/>
        <end position="296"/>
    </location>
</feature>
<keyword evidence="3" id="KW-0378">Hydrolase</keyword>
<dbReference type="Gene3D" id="3.40.960.10">
    <property type="entry name" value="VSR Endonuclease"/>
    <property type="match status" value="1"/>
</dbReference>
<dbReference type="InterPro" id="IPR011335">
    <property type="entry name" value="Restrct_endonuc-II-like"/>
</dbReference>
<dbReference type="SUPFAM" id="SSF52980">
    <property type="entry name" value="Restriction endonuclease-like"/>
    <property type="match status" value="1"/>
</dbReference>
<dbReference type="InterPro" id="IPR025159">
    <property type="entry name" value="AbiEi_N"/>
</dbReference>
<dbReference type="Pfam" id="PF04480">
    <property type="entry name" value="DUF559"/>
    <property type="match status" value="1"/>
</dbReference>
<keyword evidence="3" id="KW-0255">Endonuclease</keyword>
<dbReference type="EMBL" id="JAMTCJ010000003">
    <property type="protein sequence ID" value="MCP2177704.1"/>
    <property type="molecule type" value="Genomic_DNA"/>
</dbReference>
<protein>
    <submittedName>
        <fullName evidence="3">Very-short-patch-repair endonuclease</fullName>
    </submittedName>
</protein>
<feature type="domain" description="AbiEi antitoxin N-terminal" evidence="2">
    <location>
        <begin position="16"/>
        <end position="59"/>
    </location>
</feature>
<gene>
    <name evidence="3" type="ORF">LX13_003532</name>
</gene>
<evidence type="ECO:0000313" key="3">
    <source>
        <dbReference type="EMBL" id="MCP2177704.1"/>
    </source>
</evidence>
<keyword evidence="3" id="KW-0540">Nuclease</keyword>
<dbReference type="InterPro" id="IPR007569">
    <property type="entry name" value="DUF559"/>
</dbReference>
<evidence type="ECO:0000259" key="2">
    <source>
        <dbReference type="Pfam" id="PF13338"/>
    </source>
</evidence>
<reference evidence="3 4" key="1">
    <citation type="submission" date="2022-06" db="EMBL/GenBank/DDBJ databases">
        <title>Genomic Encyclopedia of Archaeal and Bacterial Type Strains, Phase II (KMG-II): from individual species to whole genera.</title>
        <authorList>
            <person name="Goeker M."/>
        </authorList>
    </citation>
    <scope>NUCLEOTIDE SEQUENCE [LARGE SCALE GENOMIC DNA]</scope>
    <source>
        <strain evidence="3 4">DSM 44693</strain>
    </source>
</reference>
<sequence>MSEPWLDGLRPIAVILRELLASHDGVITLAQAESVGLNRSAVQRRVVAGEWRRVGRGVFFVADRAVSTRARMRAGCWSVSSHAALSGTSAAWWHRLVDEAPTVVTVTARRGRHAGVVPAVTVVHRDLDPVDVVERSDLLMTAIPLTVLDTAAVTGMGVLDSALLRGRVSLEQLLAAHARYPGCRGSKVTGDMLRRSASGARSEAERLLVRLLRGAAIGGWSANKEVCGFPVDVVFDAEKVLVEIDGMAFHSDARAFQHDRTRQNILVANGWTILRFTWADLTDRPQYVVSQIRAALARNR</sequence>
<dbReference type="GO" id="GO:0004519">
    <property type="term" value="F:endonuclease activity"/>
    <property type="evidence" value="ECO:0007669"/>
    <property type="project" value="UniProtKB-KW"/>
</dbReference>
<dbReference type="Proteomes" id="UP001206895">
    <property type="component" value="Unassembled WGS sequence"/>
</dbReference>
<proteinExistence type="predicted"/>
<evidence type="ECO:0000259" key="1">
    <source>
        <dbReference type="Pfam" id="PF04480"/>
    </source>
</evidence>
<evidence type="ECO:0000313" key="4">
    <source>
        <dbReference type="Proteomes" id="UP001206895"/>
    </source>
</evidence>
<dbReference type="RefSeq" id="WP_253662594.1">
    <property type="nucleotide sequence ID" value="NZ_BAAAJQ010000001.1"/>
</dbReference>
<comment type="caution">
    <text evidence="3">The sequence shown here is derived from an EMBL/GenBank/DDBJ whole genome shotgun (WGS) entry which is preliminary data.</text>
</comment>
<dbReference type="Pfam" id="PF13338">
    <property type="entry name" value="AbiEi_4"/>
    <property type="match status" value="1"/>
</dbReference>
<name>A0ABT1HHI4_9NOCA</name>